<feature type="compositionally biased region" description="Low complexity" evidence="5">
    <location>
        <begin position="1585"/>
        <end position="1596"/>
    </location>
</feature>
<reference evidence="7 8" key="1">
    <citation type="submission" date="2019-09" db="EMBL/GenBank/DDBJ databases">
        <title>YIM 48816 draft genome.</title>
        <authorList>
            <person name="Jiang L."/>
        </authorList>
    </citation>
    <scope>NUCLEOTIDE SEQUENCE [LARGE SCALE GENOMIC DNA]</scope>
    <source>
        <strain evidence="7 8">YIM 48816</strain>
    </source>
</reference>
<dbReference type="InterPro" id="IPR033764">
    <property type="entry name" value="Sdr_B"/>
</dbReference>
<evidence type="ECO:0000256" key="2">
    <source>
        <dbReference type="ARBA" id="ARBA00022525"/>
    </source>
</evidence>
<dbReference type="InterPro" id="IPR025282">
    <property type="entry name" value="DUF4214"/>
</dbReference>
<feature type="compositionally biased region" description="Gly residues" evidence="5">
    <location>
        <begin position="1547"/>
        <end position="1584"/>
    </location>
</feature>
<dbReference type="InterPro" id="IPR038255">
    <property type="entry name" value="PBS_linker_sf"/>
</dbReference>
<protein>
    <submittedName>
        <fullName evidence="7">DUF4214 domain-containing protein</fullName>
    </submittedName>
</protein>
<accession>A0A6L3T884</accession>
<dbReference type="GO" id="GO:0005576">
    <property type="term" value="C:extracellular region"/>
    <property type="evidence" value="ECO:0007669"/>
    <property type="project" value="UniProtKB-SubCell"/>
</dbReference>
<dbReference type="Proteomes" id="UP000474159">
    <property type="component" value="Unassembled WGS sequence"/>
</dbReference>
<dbReference type="InterPro" id="IPR003410">
    <property type="entry name" value="HYR_dom"/>
</dbReference>
<organism evidence="7 8">
    <name type="scientific">Methylobacterium soli</name>
    <dbReference type="NCBI Taxonomy" id="553447"/>
    <lineage>
        <taxon>Bacteria</taxon>
        <taxon>Pseudomonadati</taxon>
        <taxon>Pseudomonadota</taxon>
        <taxon>Alphaproteobacteria</taxon>
        <taxon>Hyphomicrobiales</taxon>
        <taxon>Methylobacteriaceae</taxon>
        <taxon>Methylobacterium</taxon>
    </lineage>
</organism>
<keyword evidence="4" id="KW-0677">Repeat</keyword>
<dbReference type="InterPro" id="IPR013783">
    <property type="entry name" value="Ig-like_fold"/>
</dbReference>
<dbReference type="SUPFAM" id="SSF117074">
    <property type="entry name" value="Hypothetical protein PA1324"/>
    <property type="match status" value="8"/>
</dbReference>
<comment type="subcellular location">
    <subcellularLocation>
        <location evidence="1">Secreted</location>
    </subcellularLocation>
</comment>
<sequence length="1857" mass="190442">MATITGKLFFDFNANNVQDPGEGPWTPTGIQLLDTTGAVVATTSADAGGSYQFSNLAAGTYSILLPTSGGYRAFDGIMRSPGDNKSLISGIKVDAGANVQLNEGVFSHSYIEGTVANDLDGNGIKWAGETGLAGETVQLYDKVGNLLSSATTDANGAYFFYGLKQGDYVVKTAVDSSMVSTTGDKAVTLGVSQGATTVDLGARDKASAVSISGTAYVDSSNDHVRTAGEAGIEGVSVALQNDKGYVVRTTLTDKNGNYTFDNIDAAKYKVYFASPANMKGSGKIDTSISTGQLTPGSKVSGFDVGFVKDPDVVKTDDIPKNVKEINVVIRGQSNTVYASDYYGLNPYLKSEIEKLLGFDGVNQKVNVIGTEQGADRANTERGGTGLLTDWLDPVGGDYKNGWNAKFYELGFLSALGKLPDAQKAAPTAFVWLHNETDSYRPGTTVDKWMSGARYEAGLARAVLGQDVGSVPYMFVNAIPFPTNGYGPQPIQNQNIRVGQATLTEDPDFNAAYATRQAGDVDMSGDGAINGFHINVADAQTLLGRVAKSIAEKFKDSAISGSPIALAGGNIDNEGPTVSKVETVAGHPDQLLLTFKYDVATKLGALSGPAADGTSWSLRTDYQDDSANAQATKAQIIGGDKLLLTFDHAVNAATDKLFYDWGGDRIATSQSASGVGAAVYDSNNVPVSADPRGVAVNPTAVVVTPTTSISTGQISGHLFSDTNADGVQGSGEASLGAGFKVDLYAADGTTQLASTATDASGNYSFGSLAAGDYAVRFQSSGNKRANDGTVTADGFSWVKGFHVDGTTTTTLNEGFFPGATIHAFNATGAKTEIVDGTHVLVTFDHDVSPADQLFYAWGSQRLALPGGPGNGNAIYDNNDVPVWTSPYGVSIGDTKVAAPAVPVLSTGRINGHTFNDANANGVQGTGEGAPDLGLIVDLYDAAGTQLIKTTATDLNGNYSFGDLAAGTYNVRFHTPGNSGATDGTVKADGFSWVSNVKVDGTNPTTFNEGIFPGGDIKGIVYDNTDGNGSLGGSDRLHDGVTVQLYDSKGNLAGTTVTSNHDAGLPGTSGVYSFYHLKPDTYAVKVVPPDGKVAVNPSVSLNVTSGADVYGITLGLRDAPVAANTSSIGGHLFFDGNADNAQGPGEANLFAGFPVKLYSADGTQLLKSTTTDAGGNYSFGSLAAGTYSVRFDTFGNYRTNDGTVTADGFSWVKNIKVDGTNSTTLNEGVIPGADIRGVVYDDTDGNGSLGGSDALHDGVTVQLYDSKGNLAGTTVTSNHDAGLPGKSGVYSFYHLAPDTYTVKVVPPDGKVAINPSVSQTLGVGADAQAVNLGLHDVAPLTVQKVSVSGNGIDINGSGHIGAGKEITFTVQYSDTVTVGQAAQKPDLLLSSGAIASYSGGSGTNTLTFKYVVQAGHDIAHLEVSNLEPNGSTISGPHGAGVPLTVNVALPGFLAIDTTPPVVHLFVDDVPQHVAATSASGAEVDFGGLSTDNIDGTADGVIYKDGNTVVQPGDTFAVGSHTITVIATDAAGNVSDSATFSFTVDAFTGSGSGGDNQPGSGGSGGGNQPGSGGSPGSAGSGGDGTSGGDAQAGSGGTATTTNPANAKFFGNVVHDASGADGQVYALFHALLGRNPDVTGQEFYAAKLQSGLSLADLAQALLDSAEYKASHPTSDNASYVQGLYQSALHRAADPDGLKYWTGVLDHGGSQAQVASQIALSSEAQHVLQDAFTAGVFAPDHTASDIARLYYGLLDRAPDVSGLQSYSNAVSHGVQSLAQVAQTIIASPEFTASHVGLSDAAFVDLVYQGALDRHADPGGLNGWTNALAHGASRADIAVGIAESPEAHSHLIGKIEAGWIIHS</sequence>
<dbReference type="Gene3D" id="1.10.3130.20">
    <property type="entry name" value="Phycobilisome linker domain"/>
    <property type="match status" value="2"/>
</dbReference>
<evidence type="ECO:0000259" key="6">
    <source>
        <dbReference type="PROSITE" id="PS50825"/>
    </source>
</evidence>
<keyword evidence="3" id="KW-0732">Signal</keyword>
<name>A0A6L3T884_9HYPH</name>
<feature type="region of interest" description="Disordered" evidence="5">
    <location>
        <begin position="1546"/>
        <end position="1596"/>
    </location>
</feature>
<dbReference type="OrthoDB" id="7970799at2"/>
<dbReference type="Gene3D" id="2.60.40.10">
    <property type="entry name" value="Immunoglobulins"/>
    <property type="match status" value="9"/>
</dbReference>
<dbReference type="RefSeq" id="WP_150996449.1">
    <property type="nucleotide sequence ID" value="NZ_BPQY01000241.1"/>
</dbReference>
<comment type="caution">
    <text evidence="7">The sequence shown here is derived from an EMBL/GenBank/DDBJ whole genome shotgun (WGS) entry which is preliminary data.</text>
</comment>
<keyword evidence="2" id="KW-0964">Secreted</keyword>
<dbReference type="Pfam" id="PF17210">
    <property type="entry name" value="SdrD_B"/>
    <property type="match status" value="8"/>
</dbReference>
<dbReference type="Pfam" id="PF02494">
    <property type="entry name" value="HYR"/>
    <property type="match status" value="1"/>
</dbReference>
<keyword evidence="8" id="KW-1185">Reference proteome</keyword>
<dbReference type="PANTHER" id="PTHR23303">
    <property type="entry name" value="CARBOXYPEPTIDASE REGULATORY REGION-CONTAINING"/>
    <property type="match status" value="1"/>
</dbReference>
<evidence type="ECO:0000256" key="3">
    <source>
        <dbReference type="ARBA" id="ARBA00022729"/>
    </source>
</evidence>
<gene>
    <name evidence="7" type="ORF">F6X53_01465</name>
</gene>
<proteinExistence type="predicted"/>
<feature type="domain" description="HYR" evidence="6">
    <location>
        <begin position="1453"/>
        <end position="1543"/>
    </location>
</feature>
<dbReference type="Pfam" id="PF13946">
    <property type="entry name" value="DUF4214"/>
    <property type="match status" value="2"/>
</dbReference>
<evidence type="ECO:0000313" key="7">
    <source>
        <dbReference type="EMBL" id="KAB1081791.1"/>
    </source>
</evidence>
<dbReference type="PROSITE" id="PS50825">
    <property type="entry name" value="HYR"/>
    <property type="match status" value="1"/>
</dbReference>
<evidence type="ECO:0000256" key="4">
    <source>
        <dbReference type="ARBA" id="ARBA00022737"/>
    </source>
</evidence>
<evidence type="ECO:0000256" key="1">
    <source>
        <dbReference type="ARBA" id="ARBA00004613"/>
    </source>
</evidence>
<evidence type="ECO:0000313" key="8">
    <source>
        <dbReference type="Proteomes" id="UP000474159"/>
    </source>
</evidence>
<dbReference type="InterPro" id="IPR051417">
    <property type="entry name" value="SDr/BOS_complex"/>
</dbReference>
<dbReference type="EMBL" id="VZZK01000001">
    <property type="protein sequence ID" value="KAB1081791.1"/>
    <property type="molecule type" value="Genomic_DNA"/>
</dbReference>
<evidence type="ECO:0000256" key="5">
    <source>
        <dbReference type="SAM" id="MobiDB-lite"/>
    </source>
</evidence>